<feature type="non-terminal residue" evidence="2">
    <location>
        <position position="230"/>
    </location>
</feature>
<dbReference type="Proteomes" id="UP000094285">
    <property type="component" value="Unassembled WGS sequence"/>
</dbReference>
<dbReference type="EMBL" id="KV453914">
    <property type="protein sequence ID" value="ODV77707.1"/>
    <property type="molecule type" value="Genomic_DNA"/>
</dbReference>
<organism evidence="2 3">
    <name type="scientific">Suhomyces tanzawaensis NRRL Y-17324</name>
    <dbReference type="NCBI Taxonomy" id="984487"/>
    <lineage>
        <taxon>Eukaryota</taxon>
        <taxon>Fungi</taxon>
        <taxon>Dikarya</taxon>
        <taxon>Ascomycota</taxon>
        <taxon>Saccharomycotina</taxon>
        <taxon>Pichiomycetes</taxon>
        <taxon>Debaryomycetaceae</taxon>
        <taxon>Suhomyces</taxon>
    </lineage>
</organism>
<keyword evidence="3" id="KW-1185">Reference proteome</keyword>
<accession>A0A1E4SDW7</accession>
<dbReference type="AlphaFoldDB" id="A0A1E4SDW7"/>
<gene>
    <name evidence="2" type="ORF">CANTADRAFT_37031</name>
</gene>
<feature type="non-terminal residue" evidence="2">
    <location>
        <position position="1"/>
    </location>
</feature>
<dbReference type="OrthoDB" id="4074785at2759"/>
<dbReference type="PANTHER" id="PTHR28094">
    <property type="entry name" value="MEIOTICALLY UP-REGULATED GENE 113 PROTEIN"/>
    <property type="match status" value="1"/>
</dbReference>
<evidence type="ECO:0000259" key="1">
    <source>
        <dbReference type="Pfam" id="PF10544"/>
    </source>
</evidence>
<dbReference type="InterPro" id="IPR053006">
    <property type="entry name" value="Meiosis_regulatory"/>
</dbReference>
<proteinExistence type="predicted"/>
<dbReference type="PANTHER" id="PTHR28094:SF1">
    <property type="entry name" value="MEIOTICALLY UP-REGULATED GENE 113 PROTEIN"/>
    <property type="match status" value="1"/>
</dbReference>
<dbReference type="InterPro" id="IPR018306">
    <property type="entry name" value="Phage_T5_Orf172_DNA-bd"/>
</dbReference>
<feature type="domain" description="Bacteriophage T5 Orf172 DNA-binding" evidence="1">
    <location>
        <begin position="90"/>
        <end position="221"/>
    </location>
</feature>
<dbReference type="GeneID" id="30982842"/>
<name>A0A1E4SDW7_9ASCO</name>
<reference evidence="3" key="1">
    <citation type="submission" date="2016-05" db="EMBL/GenBank/DDBJ databases">
        <title>Comparative genomics of biotechnologically important yeasts.</title>
        <authorList>
            <consortium name="DOE Joint Genome Institute"/>
            <person name="Riley R."/>
            <person name="Haridas S."/>
            <person name="Wolfe K.H."/>
            <person name="Lopes M.R."/>
            <person name="Hittinger C.T."/>
            <person name="Goker M."/>
            <person name="Salamov A."/>
            <person name="Wisecaver J."/>
            <person name="Long T.M."/>
            <person name="Aerts A.L."/>
            <person name="Barry K."/>
            <person name="Choi C."/>
            <person name="Clum A."/>
            <person name="Coughlan A.Y."/>
            <person name="Deshpande S."/>
            <person name="Douglass A.P."/>
            <person name="Hanson S.J."/>
            <person name="Klenk H.-P."/>
            <person name="Labutti K."/>
            <person name="Lapidus A."/>
            <person name="Lindquist E."/>
            <person name="Lipzen A."/>
            <person name="Meier-Kolthoff J.P."/>
            <person name="Ohm R.A."/>
            <person name="Otillar R.P."/>
            <person name="Pangilinan J."/>
            <person name="Peng Y."/>
            <person name="Rokas A."/>
            <person name="Rosa C.A."/>
            <person name="Scheuner C."/>
            <person name="Sibirny A.A."/>
            <person name="Slot J.C."/>
            <person name="Stielow J.B."/>
            <person name="Sun H."/>
            <person name="Kurtzman C.P."/>
            <person name="Blackwell M."/>
            <person name="Grigoriev I.V."/>
            <person name="Jeffries T.W."/>
        </authorList>
    </citation>
    <scope>NUCLEOTIDE SEQUENCE [LARGE SCALE GENOMIC DNA]</scope>
    <source>
        <strain evidence="3">NRRL Y-17324</strain>
    </source>
</reference>
<sequence length="230" mass="26414">QCLGITTKGVRCKLRVDDGYCRYHQSQKGPVPTARPSTPAVPAAPSKPGYIYMYTFARLYNGDKLWLKAKNLPGTKKKDQWLPFNAKHSEYTLIKIGMTTQTVEKRFKQWQDKCHHEIVDMLPASAPMASHSKMSRLVSKFSRLSIKPERLAHAYRTFRPDEKGFYCRNNLAVVESEIHRQLRNIYGYGDILCQGCNEASSGYKMHIEWFLIPKTHIPGVYRAIDSICLQ</sequence>
<evidence type="ECO:0000313" key="2">
    <source>
        <dbReference type="EMBL" id="ODV77707.1"/>
    </source>
</evidence>
<protein>
    <submittedName>
        <fullName evidence="2">DUF1766-domain-containing protein</fullName>
    </submittedName>
</protein>
<dbReference type="Pfam" id="PF10544">
    <property type="entry name" value="T5orf172"/>
    <property type="match status" value="1"/>
</dbReference>
<dbReference type="RefSeq" id="XP_020062829.1">
    <property type="nucleotide sequence ID" value="XM_020208705.1"/>
</dbReference>
<evidence type="ECO:0000313" key="3">
    <source>
        <dbReference type="Proteomes" id="UP000094285"/>
    </source>
</evidence>